<protein>
    <recommendedName>
        <fullName evidence="1">Heterokaryon incompatibility domain-containing protein</fullName>
    </recommendedName>
</protein>
<dbReference type="Pfam" id="PF06985">
    <property type="entry name" value="HET"/>
    <property type="match status" value="1"/>
</dbReference>
<dbReference type="InterPro" id="IPR010730">
    <property type="entry name" value="HET"/>
</dbReference>
<dbReference type="RefSeq" id="XP_018126645.2">
    <property type="nucleotide sequence ID" value="XM_018278370.2"/>
</dbReference>
<organism evidence="2 3">
    <name type="scientific">Pseudogymnoascus verrucosus</name>
    <dbReference type="NCBI Taxonomy" id="342668"/>
    <lineage>
        <taxon>Eukaryota</taxon>
        <taxon>Fungi</taxon>
        <taxon>Dikarya</taxon>
        <taxon>Ascomycota</taxon>
        <taxon>Pezizomycotina</taxon>
        <taxon>Leotiomycetes</taxon>
        <taxon>Thelebolales</taxon>
        <taxon>Thelebolaceae</taxon>
        <taxon>Pseudogymnoascus</taxon>
    </lineage>
</organism>
<keyword evidence="3" id="KW-1185">Reference proteome</keyword>
<dbReference type="EMBL" id="KV460260">
    <property type="protein sequence ID" value="OBT92912.2"/>
    <property type="molecule type" value="Genomic_DNA"/>
</dbReference>
<reference evidence="2 3" key="1">
    <citation type="submission" date="2016-03" db="EMBL/GenBank/DDBJ databases">
        <title>Comparative genomics of Pseudogymnoascus destructans, the fungus causing white-nose syndrome of bats.</title>
        <authorList>
            <person name="Palmer J.M."/>
            <person name="Drees K.P."/>
            <person name="Foster J.T."/>
            <person name="Lindner D.L."/>
        </authorList>
    </citation>
    <scope>NUCLEOTIDE SEQUENCE [LARGE SCALE GENOMIC DNA]</scope>
    <source>
        <strain evidence="2 3">UAMH 10579</strain>
    </source>
</reference>
<dbReference type="AlphaFoldDB" id="A0A1B8GAQ9"/>
<sequence length="691" mass="78383">MPTITLCRFGVDKQLSLHEVTLESSSYIAISHIWAQASWTKIPGIAEKVLVSPQKARFIQDRLPALVGHLLFWMDVLVVDQSNKDARLAVVEHIPAVYMNATKTIVVREDGGFGPCCESLLDLIDDEKWNVNRVRGANGQLEDYDIASNAAKHLKSHHQHGLDEIWSHRLWPLQETNLSQTIQFTVCENAKRAKSSVTWEKAYLELTELDKAAEAWVERGQFIWPVGEEENPDEQEQTMVLKKEFMRAMLNNGTVTRSSEPVPEGKASVFHTLVGSLTSSRETTKARDFVLALFPSYSWYTIPPNVRDMEFGELWVDCVTQFQTFHEQPFLNLSVKPKLTLGILGHTEISAEESQKPSADIPYPRCLGDFARLAYFLGNREPYLDASRRGTWRIQKMTELDDLNDILAIVSETVYRTRIFIFNEWISQYSVWATQQKSSDEQLLFKLRLKRMARAVAGRGDKASDESDDTIRRLEYELAVLGDKGAAKCFTAIIGMYVRLNRELDERTQVPRVAKASWDQIVELAKEHDTPFWRTSLLHLAAIVSCGLGFSSLSWSRDRLSPYLASYHEDGQRNALIQTLMIASPNLTIHRSDEINLFTNPHDPYVVKKSTEENGAPRVIGAAIEWHHEDRDDFKIVLYNGCPLALPCNDPGSTPDEWICLFTHGDYNEAIRSLMGSPGVSRAANLPFLIL</sequence>
<name>A0A1B8GAQ9_9PEZI</name>
<evidence type="ECO:0000259" key="1">
    <source>
        <dbReference type="Pfam" id="PF06985"/>
    </source>
</evidence>
<accession>A0A1B8GAQ9</accession>
<evidence type="ECO:0000313" key="3">
    <source>
        <dbReference type="Proteomes" id="UP000091956"/>
    </source>
</evidence>
<proteinExistence type="predicted"/>
<reference evidence="3" key="2">
    <citation type="journal article" date="2018" name="Nat. Commun.">
        <title>Extreme sensitivity to ultraviolet light in the fungal pathogen causing white-nose syndrome of bats.</title>
        <authorList>
            <person name="Palmer J.M."/>
            <person name="Drees K.P."/>
            <person name="Foster J.T."/>
            <person name="Lindner D.L."/>
        </authorList>
    </citation>
    <scope>NUCLEOTIDE SEQUENCE [LARGE SCALE GENOMIC DNA]</scope>
    <source>
        <strain evidence="3">UAMH 10579</strain>
    </source>
</reference>
<dbReference type="Proteomes" id="UP000091956">
    <property type="component" value="Unassembled WGS sequence"/>
</dbReference>
<evidence type="ECO:0000313" key="2">
    <source>
        <dbReference type="EMBL" id="OBT92912.2"/>
    </source>
</evidence>
<feature type="domain" description="Heterokaryon incompatibility" evidence="1">
    <location>
        <begin position="27"/>
        <end position="175"/>
    </location>
</feature>
<dbReference type="GeneID" id="28842339"/>
<gene>
    <name evidence="2" type="ORF">VE01_08953</name>
</gene>